<dbReference type="PROSITE" id="PS51462">
    <property type="entry name" value="NUDIX"/>
    <property type="match status" value="1"/>
</dbReference>
<evidence type="ECO:0000313" key="3">
    <source>
        <dbReference type="Proteomes" id="UP000034471"/>
    </source>
</evidence>
<evidence type="ECO:0000313" key="2">
    <source>
        <dbReference type="EMBL" id="KKQ37173.1"/>
    </source>
</evidence>
<dbReference type="InterPro" id="IPR000086">
    <property type="entry name" value="NUDIX_hydrolase_dom"/>
</dbReference>
<dbReference type="EMBL" id="LBTJ01000042">
    <property type="protein sequence ID" value="KKQ37173.1"/>
    <property type="molecule type" value="Genomic_DNA"/>
</dbReference>
<reference evidence="2 3" key="1">
    <citation type="journal article" date="2015" name="Nature">
        <title>rRNA introns, odd ribosomes, and small enigmatic genomes across a large radiation of phyla.</title>
        <authorList>
            <person name="Brown C.T."/>
            <person name="Hug L.A."/>
            <person name="Thomas B.C."/>
            <person name="Sharon I."/>
            <person name="Castelle C.J."/>
            <person name="Singh A."/>
            <person name="Wilkins M.J."/>
            <person name="Williams K.H."/>
            <person name="Banfield J.F."/>
        </authorList>
    </citation>
    <scope>NUCLEOTIDE SEQUENCE [LARGE SCALE GENOMIC DNA]</scope>
</reference>
<dbReference type="Gene3D" id="3.90.79.10">
    <property type="entry name" value="Nucleoside Triphosphate Pyrophosphohydrolase"/>
    <property type="match status" value="1"/>
</dbReference>
<dbReference type="Proteomes" id="UP000034471">
    <property type="component" value="Unassembled WGS sequence"/>
</dbReference>
<proteinExistence type="predicted"/>
<protein>
    <recommendedName>
        <fullName evidence="1">Nudix hydrolase domain-containing protein</fullName>
    </recommendedName>
</protein>
<organism evidence="2 3">
    <name type="scientific">Candidatus Roizmanbacteria bacterium GW2011_GWA2_37_7</name>
    <dbReference type="NCBI Taxonomy" id="1618481"/>
    <lineage>
        <taxon>Bacteria</taxon>
        <taxon>Candidatus Roizmaniibacteriota</taxon>
    </lineage>
</organism>
<gene>
    <name evidence="2" type="ORF">US54_C0042G0002</name>
</gene>
<name>A0A0G0H1R5_9BACT</name>
<dbReference type="SUPFAM" id="SSF55811">
    <property type="entry name" value="Nudix"/>
    <property type="match status" value="1"/>
</dbReference>
<evidence type="ECO:0000259" key="1">
    <source>
        <dbReference type="PROSITE" id="PS51462"/>
    </source>
</evidence>
<dbReference type="AlphaFoldDB" id="A0A0G0H1R5"/>
<dbReference type="InterPro" id="IPR015797">
    <property type="entry name" value="NUDIX_hydrolase-like_dom_sf"/>
</dbReference>
<feature type="domain" description="Nudix hydrolase" evidence="1">
    <location>
        <begin position="33"/>
        <end position="172"/>
    </location>
</feature>
<sequence length="179" mass="20804">MQHYDDVRYIATVDTKDEVQGKIERWEAHTKGILHRALTLAVFVKDTVLLQHRKHPVFDSVYDMTISTHQQYKDSTLQTDEEAMYQTLKRELLLAPSSLKQIPQYKGTVMYQANDPKSDFIEHEVCHVYTCSVDAHPNFDPAYAYDLKAYSLETITNQTNSLYSRLAPWVKEMIKKGMV</sequence>
<dbReference type="STRING" id="1618481.US54_C0042G0002"/>
<comment type="caution">
    <text evidence="2">The sequence shown here is derived from an EMBL/GenBank/DDBJ whole genome shotgun (WGS) entry which is preliminary data.</text>
</comment>
<accession>A0A0G0H1R5</accession>